<keyword evidence="1" id="KW-0812">Transmembrane</keyword>
<accession>A0AAT9J9T1</accession>
<evidence type="ECO:0000256" key="1">
    <source>
        <dbReference type="SAM" id="Phobius"/>
    </source>
</evidence>
<keyword evidence="1" id="KW-1133">Transmembrane helix</keyword>
<feature type="transmembrane region" description="Helical" evidence="1">
    <location>
        <begin position="106"/>
        <end position="132"/>
    </location>
</feature>
<feature type="transmembrane region" description="Helical" evidence="1">
    <location>
        <begin position="743"/>
        <end position="768"/>
    </location>
</feature>
<organism evidence="3">
    <name type="scientific">Blattella germanica phasmavirus 1</name>
    <dbReference type="NCBI Taxonomy" id="3133448"/>
    <lineage>
        <taxon>Viruses</taxon>
        <taxon>Riboviria</taxon>
        <taxon>Orthornavirae</taxon>
        <taxon>Negarnaviricota</taxon>
        <taxon>Polyploviricotina</taxon>
        <taxon>Bunyaviricetes</taxon>
        <taxon>Elliovirales</taxon>
        <taxon>Phasmaviridae</taxon>
    </lineage>
</organism>
<dbReference type="EMBL" id="BK067016">
    <property type="protein sequence ID" value="DBA56462.1"/>
    <property type="molecule type" value="Viral_cRNA"/>
</dbReference>
<keyword evidence="1" id="KW-0472">Membrane</keyword>
<name>A0AAT9J9T1_9VIRU</name>
<proteinExistence type="predicted"/>
<dbReference type="InterPro" id="IPR009878">
    <property type="entry name" value="Phlebovirus_G2_fusion"/>
</dbReference>
<reference evidence="3" key="1">
    <citation type="journal article" date="2024" name="Microb. Genom.">
        <title>The hidden RNA viruses in Blattodea (cockroach and termite).</title>
        <authorList>
            <person name="Fan J."/>
            <person name="Jiang S."/>
            <person name="Li W."/>
            <person name="Li J."/>
            <person name="Pang R."/>
            <person name="Wu H."/>
        </authorList>
    </citation>
    <scope>NUCLEOTIDE SEQUENCE</scope>
    <source>
        <strain evidence="3">US2012</strain>
    </source>
</reference>
<protein>
    <submittedName>
        <fullName evidence="3">Glycoprotein</fullName>
    </submittedName>
</protein>
<evidence type="ECO:0000313" key="3">
    <source>
        <dbReference type="EMBL" id="DBA56462.1"/>
    </source>
</evidence>
<evidence type="ECO:0000259" key="2">
    <source>
        <dbReference type="Pfam" id="PF07245"/>
    </source>
</evidence>
<feature type="domain" description="Phlebovirus glycoprotein G2 fusion" evidence="2">
    <location>
        <begin position="316"/>
        <end position="612"/>
    </location>
</feature>
<sequence>MYNHKMLMVSVSLLLVKTYAKQNNTFPVVNINYGEIYINPGQNCTIESNGITYNWDGISQIPGLWFGKVDVTCGITTQSIVSIYKCKPCGFHCNYNELSVDCSNGLAPMVVGVAFSIIIFIILTCVFGNFMAKLVTTLINMKHYLVQKHKDAKSYELAKRIKNSTNANVTVKFTNVKGLKSKHQVKILKTRERKVKKLQIVDHQYTEIDEGDAEYIRAKCEYQIAKQNKIKYEAAKATYIAIKESKIDAANKEPLIHQPLPEPTQSPIPTTSGANIEQVGHNRVTYHRAPRPRLYPAIYTMTLFMCLLSFVSTCDQTLFLKADGKLCDDVGCHSLNMYSLPLTLGQTICFKDINGEMFKIWLDETHLLNSYTAVYYTGSFNIESESYWNCERRGYCYSDYCTADFKYPNFADKYIINGYTCIQTNLDCDTYCYSNTMCVYIHWWIKPKTNLYKVYKLESSIWEAVLKTSYKSHVTSTKLNVNRPSASLTDFTPNNNKGIPMFLTNFESEKNHVETHLISIDGVFWETPASELNMPETDKLGDFQVSLDRKTQTYNSHMVKCDSSNCKAKCTTPEPKFDRFTKTLKNRPNKRTLFRVTNHGNSVMLRTPIIGTGTLMVGNVDLINLHVQLANCKFNLLTTYSCKGCTQRPYAIFQSYENKNSGIVPFVSNCTFNVEYLSCNPQPFTIELISDDRTCLIYAKTINYTIIVNFNYTFLGSLDLTKTIESIETPAEQIKTIATDMRFWASLVSSFTTFTIIGISATVIIRIVRGVLAWKTVKENPI</sequence>
<dbReference type="Pfam" id="PF07245">
    <property type="entry name" value="Phlebovirus_G2"/>
    <property type="match status" value="1"/>
</dbReference>